<evidence type="ECO:0000313" key="1">
    <source>
        <dbReference type="EMBL" id="JAD26889.1"/>
    </source>
</evidence>
<organism evidence="1">
    <name type="scientific">Arundo donax</name>
    <name type="common">Giant reed</name>
    <name type="synonym">Donax arundinaceus</name>
    <dbReference type="NCBI Taxonomy" id="35708"/>
    <lineage>
        <taxon>Eukaryota</taxon>
        <taxon>Viridiplantae</taxon>
        <taxon>Streptophyta</taxon>
        <taxon>Embryophyta</taxon>
        <taxon>Tracheophyta</taxon>
        <taxon>Spermatophyta</taxon>
        <taxon>Magnoliopsida</taxon>
        <taxon>Liliopsida</taxon>
        <taxon>Poales</taxon>
        <taxon>Poaceae</taxon>
        <taxon>PACMAD clade</taxon>
        <taxon>Arundinoideae</taxon>
        <taxon>Arundineae</taxon>
        <taxon>Arundo</taxon>
    </lineage>
</organism>
<dbReference type="EMBL" id="GBRH01271006">
    <property type="protein sequence ID" value="JAD26889.1"/>
    <property type="molecule type" value="Transcribed_RNA"/>
</dbReference>
<reference evidence="1" key="1">
    <citation type="submission" date="2014-09" db="EMBL/GenBank/DDBJ databases">
        <authorList>
            <person name="Magalhaes I.L.F."/>
            <person name="Oliveira U."/>
            <person name="Santos F.R."/>
            <person name="Vidigal T.H.D.A."/>
            <person name="Brescovit A.D."/>
            <person name="Santos A.J."/>
        </authorList>
    </citation>
    <scope>NUCLEOTIDE SEQUENCE</scope>
    <source>
        <tissue evidence="1">Shoot tissue taken approximately 20 cm above the soil surface</tissue>
    </source>
</reference>
<dbReference type="AlphaFoldDB" id="A0A0A8YJU2"/>
<protein>
    <submittedName>
        <fullName evidence="1">Uncharacterized protein</fullName>
    </submittedName>
</protein>
<name>A0A0A8YJU2_ARUDO</name>
<accession>A0A0A8YJU2</accession>
<proteinExistence type="predicted"/>
<reference evidence="1" key="2">
    <citation type="journal article" date="2015" name="Data Brief">
        <title>Shoot transcriptome of the giant reed, Arundo donax.</title>
        <authorList>
            <person name="Barrero R.A."/>
            <person name="Guerrero F.D."/>
            <person name="Moolhuijzen P."/>
            <person name="Goolsby J.A."/>
            <person name="Tidwell J."/>
            <person name="Bellgard S.E."/>
            <person name="Bellgard M.I."/>
        </authorList>
    </citation>
    <scope>NUCLEOTIDE SEQUENCE</scope>
    <source>
        <tissue evidence="1">Shoot tissue taken approximately 20 cm above the soil surface</tissue>
    </source>
</reference>
<sequence length="17" mass="1895">MLRASPTRVLSCPLSYT</sequence>